<dbReference type="PANTHER" id="PTHR43081">
    <property type="entry name" value="ADENYLATE CYCLASE, TERMINAL-DIFFERENTIATION SPECIFIC-RELATED"/>
    <property type="match status" value="1"/>
</dbReference>
<dbReference type="SUPFAM" id="SSF55781">
    <property type="entry name" value="GAF domain-like"/>
    <property type="match status" value="1"/>
</dbReference>
<accession>A0ABU8YK60</accession>
<name>A0ABU8YK60_9CYAN</name>
<dbReference type="Gene3D" id="3.30.450.40">
    <property type="match status" value="1"/>
</dbReference>
<protein>
    <submittedName>
        <fullName evidence="3">Adenylate/guanylate cyclase domain-containing protein</fullName>
    </submittedName>
</protein>
<dbReference type="InterPro" id="IPR029016">
    <property type="entry name" value="GAF-like_dom_sf"/>
</dbReference>
<organism evidence="3 4">
    <name type="scientific">Microcoleus anatoxicus PTRS2</name>
    <dbReference type="NCBI Taxonomy" id="2705321"/>
    <lineage>
        <taxon>Bacteria</taxon>
        <taxon>Bacillati</taxon>
        <taxon>Cyanobacteriota</taxon>
        <taxon>Cyanophyceae</taxon>
        <taxon>Oscillatoriophycideae</taxon>
        <taxon>Oscillatoriales</taxon>
        <taxon>Microcoleaceae</taxon>
        <taxon>Microcoleus</taxon>
        <taxon>Microcoleus anatoxicus</taxon>
    </lineage>
</organism>
<gene>
    <name evidence="3" type="ORF">WMG39_07685</name>
</gene>
<evidence type="ECO:0000313" key="4">
    <source>
        <dbReference type="Proteomes" id="UP001384579"/>
    </source>
</evidence>
<proteinExistence type="inferred from homology"/>
<comment type="similarity">
    <text evidence="1">Belongs to the adenylyl cyclase class-3 family.</text>
</comment>
<comment type="caution">
    <text evidence="3">The sequence shown here is derived from an EMBL/GenBank/DDBJ whole genome shotgun (WGS) entry which is preliminary data.</text>
</comment>
<evidence type="ECO:0000313" key="3">
    <source>
        <dbReference type="EMBL" id="MEK0184737.1"/>
    </source>
</evidence>
<reference evidence="3 4" key="1">
    <citation type="journal article" date="2020" name="Harmful Algae">
        <title>Molecular and morphological characterization of a novel dihydroanatoxin-a producing Microcoleus species (cyanobacteria) from the Russian River, California, USA.</title>
        <authorList>
            <person name="Conklin K.Y."/>
            <person name="Stancheva R."/>
            <person name="Otten T.G."/>
            <person name="Fadness R."/>
            <person name="Boyer G.L."/>
            <person name="Read B."/>
            <person name="Zhang X."/>
            <person name="Sheath R.G."/>
        </authorList>
    </citation>
    <scope>NUCLEOTIDE SEQUENCE [LARGE SCALE GENOMIC DNA]</scope>
    <source>
        <strain evidence="3 4">PTRS2</strain>
    </source>
</reference>
<dbReference type="InterPro" id="IPR003018">
    <property type="entry name" value="GAF"/>
</dbReference>
<dbReference type="Pfam" id="PF00211">
    <property type="entry name" value="Guanylate_cyc"/>
    <property type="match status" value="1"/>
</dbReference>
<dbReference type="EMBL" id="JBBLXS010000070">
    <property type="protein sequence ID" value="MEK0184737.1"/>
    <property type="molecule type" value="Genomic_DNA"/>
</dbReference>
<dbReference type="PROSITE" id="PS50125">
    <property type="entry name" value="GUANYLATE_CYCLASE_2"/>
    <property type="match status" value="1"/>
</dbReference>
<evidence type="ECO:0000259" key="2">
    <source>
        <dbReference type="PROSITE" id="PS50125"/>
    </source>
</evidence>
<dbReference type="SMART" id="SM00044">
    <property type="entry name" value="CYCc"/>
    <property type="match status" value="1"/>
</dbReference>
<dbReference type="Gene3D" id="3.30.70.1230">
    <property type="entry name" value="Nucleotide cyclase"/>
    <property type="match status" value="1"/>
</dbReference>
<dbReference type="Proteomes" id="UP001384579">
    <property type="component" value="Unassembled WGS sequence"/>
</dbReference>
<feature type="domain" description="Guanylate cyclase" evidence="2">
    <location>
        <begin position="295"/>
        <end position="424"/>
    </location>
</feature>
<evidence type="ECO:0000256" key="1">
    <source>
        <dbReference type="ARBA" id="ARBA00005381"/>
    </source>
</evidence>
<sequence>MVRINLKKLISKKDFQAVIKGAISALDAPIAIRNIEGVILLGQDSHPCLYKYPVVLADEVIGYVTGSQKAKFIADLIGYAAQADSDTRTLAMDTLEKYEEVNFLYDFSSKISSCLGVSEVTDLVVTEAKKLIDASNISLMLVNPKSGKLEVISARGKKYNSKTKIGPNVGIAGHILVSGKAEIVNDVLSDPRYVGGNNNLRSLICAPLTTQNGTIGVINVSNNQLVNYTAQDLKLLTALASQAAAAIENALLHESKLKEERIKNNLERYLSPHVVQAVIEAKGEISLSPTKRNITVLFSDIRDFTTKCEELPAEKIVLYLNEYFTQMVEVIFSKQGTVNKFVGDMIVAMFGAPSEVAERERKAIETAIDMQRRIEEISIPWIRDNFLTGIGISAGEVVVGNIGSPQHMDYTAIGDEVNIASRLQSIAKGKQILVSDSVYSATKDMFEFKEMGQVIVKGKKKAVKTFEVIYQK</sequence>
<dbReference type="InterPro" id="IPR050697">
    <property type="entry name" value="Adenylyl/Guanylyl_Cyclase_3/4"/>
</dbReference>
<dbReference type="PANTHER" id="PTHR43081:SF1">
    <property type="entry name" value="ADENYLATE CYCLASE, TERMINAL-DIFFERENTIATION SPECIFIC"/>
    <property type="match status" value="1"/>
</dbReference>
<keyword evidence="4" id="KW-1185">Reference proteome</keyword>
<dbReference type="RefSeq" id="WP_340520736.1">
    <property type="nucleotide sequence ID" value="NZ_JBBLXS010000070.1"/>
</dbReference>
<dbReference type="InterPro" id="IPR001054">
    <property type="entry name" value="A/G_cyclase"/>
</dbReference>
<dbReference type="CDD" id="cd07302">
    <property type="entry name" value="CHD"/>
    <property type="match status" value="1"/>
</dbReference>
<dbReference type="SUPFAM" id="SSF55073">
    <property type="entry name" value="Nucleotide cyclase"/>
    <property type="match status" value="1"/>
</dbReference>
<dbReference type="SMART" id="SM00065">
    <property type="entry name" value="GAF"/>
    <property type="match status" value="1"/>
</dbReference>
<dbReference type="Pfam" id="PF13185">
    <property type="entry name" value="GAF_2"/>
    <property type="match status" value="1"/>
</dbReference>
<dbReference type="InterPro" id="IPR029787">
    <property type="entry name" value="Nucleotide_cyclase"/>
</dbReference>